<evidence type="ECO:0000256" key="9">
    <source>
        <dbReference type="ARBA" id="ARBA00023136"/>
    </source>
</evidence>
<comment type="subcellular location">
    <subcellularLocation>
        <location evidence="1 11">Cell membrane</location>
        <topology evidence="1 11">Multi-pass membrane protein</topology>
    </subcellularLocation>
</comment>
<dbReference type="InterPro" id="IPR047817">
    <property type="entry name" value="ABC2_TM_bact-type"/>
</dbReference>
<feature type="transmembrane region" description="Helical" evidence="11">
    <location>
        <begin position="270"/>
        <end position="288"/>
    </location>
</feature>
<dbReference type="Pfam" id="PF01061">
    <property type="entry name" value="ABC2_membrane"/>
    <property type="match status" value="1"/>
</dbReference>
<dbReference type="InterPro" id="IPR013525">
    <property type="entry name" value="ABC2_TM"/>
</dbReference>
<evidence type="ECO:0000259" key="12">
    <source>
        <dbReference type="PROSITE" id="PS51012"/>
    </source>
</evidence>
<keyword evidence="3 11" id="KW-0813">Transport</keyword>
<keyword evidence="8 11" id="KW-1133">Transmembrane helix</keyword>
<evidence type="ECO:0000313" key="14">
    <source>
        <dbReference type="Proteomes" id="UP000198891"/>
    </source>
</evidence>
<feature type="transmembrane region" description="Helical" evidence="11">
    <location>
        <begin position="138"/>
        <end position="168"/>
    </location>
</feature>
<dbReference type="GO" id="GO:0140359">
    <property type="term" value="F:ABC-type transporter activity"/>
    <property type="evidence" value="ECO:0007669"/>
    <property type="project" value="InterPro"/>
</dbReference>
<dbReference type="PANTHER" id="PTHR30413:SF10">
    <property type="entry name" value="CAPSULE POLYSACCHARIDE EXPORT INNER-MEMBRANE PROTEIN CTRC"/>
    <property type="match status" value="1"/>
</dbReference>
<dbReference type="InterPro" id="IPR000412">
    <property type="entry name" value="ABC_2_transport"/>
</dbReference>
<evidence type="ECO:0000256" key="5">
    <source>
        <dbReference type="ARBA" id="ARBA00022597"/>
    </source>
</evidence>
<dbReference type="RefSeq" id="WP_092556524.1">
    <property type="nucleotide sequence ID" value="NZ_FNPZ01000004.1"/>
</dbReference>
<evidence type="ECO:0000256" key="6">
    <source>
        <dbReference type="ARBA" id="ARBA00022692"/>
    </source>
</evidence>
<dbReference type="AlphaFoldDB" id="A0A1H3SUJ7"/>
<accession>A0A1H3SUJ7</accession>
<evidence type="ECO:0000256" key="11">
    <source>
        <dbReference type="RuleBase" id="RU361157"/>
    </source>
</evidence>
<dbReference type="Proteomes" id="UP000198891">
    <property type="component" value="Unassembled WGS sequence"/>
</dbReference>
<keyword evidence="5" id="KW-0762">Sugar transport</keyword>
<feature type="transmembrane region" description="Helical" evidence="11">
    <location>
        <begin position="97"/>
        <end position="117"/>
    </location>
</feature>
<keyword evidence="4 11" id="KW-1003">Cell membrane</keyword>
<evidence type="ECO:0000256" key="3">
    <source>
        <dbReference type="ARBA" id="ARBA00022448"/>
    </source>
</evidence>
<feature type="transmembrane region" description="Helical" evidence="11">
    <location>
        <begin position="174"/>
        <end position="195"/>
    </location>
</feature>
<protein>
    <recommendedName>
        <fullName evidence="11">Transport permease protein</fullName>
    </recommendedName>
</protein>
<evidence type="ECO:0000313" key="13">
    <source>
        <dbReference type="EMBL" id="SDZ41318.1"/>
    </source>
</evidence>
<dbReference type="GO" id="GO:0046677">
    <property type="term" value="P:response to antibiotic"/>
    <property type="evidence" value="ECO:0007669"/>
    <property type="project" value="UniProtKB-KW"/>
</dbReference>
<dbReference type="GO" id="GO:0015920">
    <property type="term" value="P:lipopolysaccharide transport"/>
    <property type="evidence" value="ECO:0007669"/>
    <property type="project" value="TreeGrafter"/>
</dbReference>
<proteinExistence type="inferred from homology"/>
<name>A0A1H3SUJ7_9MICO</name>
<feature type="transmembrane region" description="Helical" evidence="11">
    <location>
        <begin position="207"/>
        <end position="226"/>
    </location>
</feature>
<keyword evidence="7" id="KW-0972">Capsule biogenesis/degradation</keyword>
<evidence type="ECO:0000256" key="2">
    <source>
        <dbReference type="ARBA" id="ARBA00007783"/>
    </source>
</evidence>
<dbReference type="STRING" id="381665.SAMN05216554_3686"/>
<reference evidence="13 14" key="1">
    <citation type="submission" date="2016-10" db="EMBL/GenBank/DDBJ databases">
        <authorList>
            <person name="de Groot N.N."/>
        </authorList>
    </citation>
    <scope>NUCLEOTIDE SEQUENCE [LARGE SCALE GENOMIC DNA]</scope>
    <source>
        <strain evidence="13 14">CGMCC 4.3491</strain>
    </source>
</reference>
<keyword evidence="14" id="KW-1185">Reference proteome</keyword>
<dbReference type="PROSITE" id="PS51012">
    <property type="entry name" value="ABC_TM2"/>
    <property type="match status" value="1"/>
</dbReference>
<gene>
    <name evidence="13" type="ORF">SAMN05216554_3686</name>
</gene>
<sequence length="303" mass="33581">MADLAQSKVDRIARLDATPWQDAGARGGFWSGIFSSISDIWGRRELLGLLTRRELKSRYKDSALGFLWSLARPLTQLFIYYLVVGQFLGAARSIDNFAIYIFAGLAIYTLFQEIVAGSTSSIVVNSGLVKKVYFPREILPLATIGSALFNFLIQFVILIVAAAFVGTLAFGPNLLYGVGSLVLILIYATAIGLILGALNVYLRDVQYLVEVVLLLLLWASPILYSWPQALQHLPAWLGQIYLNNPITLAVISFQEAFWSPGSDGPVLDHLWTRMGIAGLIGIVLLFFAQRWFTRLQGDFAQEL</sequence>
<dbReference type="OrthoDB" id="9789409at2"/>
<comment type="similarity">
    <text evidence="2 11">Belongs to the ABC-2 integral membrane protein family.</text>
</comment>
<evidence type="ECO:0000256" key="7">
    <source>
        <dbReference type="ARBA" id="ARBA00022903"/>
    </source>
</evidence>
<evidence type="ECO:0000256" key="4">
    <source>
        <dbReference type="ARBA" id="ARBA00022475"/>
    </source>
</evidence>
<evidence type="ECO:0000256" key="10">
    <source>
        <dbReference type="ARBA" id="ARBA00023251"/>
    </source>
</evidence>
<keyword evidence="9 11" id="KW-0472">Membrane</keyword>
<feature type="domain" description="ABC transmembrane type-2" evidence="12">
    <location>
        <begin position="64"/>
        <end position="295"/>
    </location>
</feature>
<dbReference type="GO" id="GO:0043190">
    <property type="term" value="C:ATP-binding cassette (ABC) transporter complex"/>
    <property type="evidence" value="ECO:0007669"/>
    <property type="project" value="InterPro"/>
</dbReference>
<dbReference type="PANTHER" id="PTHR30413">
    <property type="entry name" value="INNER MEMBRANE TRANSPORT PERMEASE"/>
    <property type="match status" value="1"/>
</dbReference>
<dbReference type="PRINTS" id="PR00164">
    <property type="entry name" value="ABC2TRNSPORT"/>
</dbReference>
<keyword evidence="10" id="KW-0046">Antibiotic resistance</keyword>
<keyword evidence="6 11" id="KW-0812">Transmembrane</keyword>
<dbReference type="EMBL" id="FNPZ01000004">
    <property type="protein sequence ID" value="SDZ41318.1"/>
    <property type="molecule type" value="Genomic_DNA"/>
</dbReference>
<organism evidence="13 14">
    <name type="scientific">Herbiconiux ginsengi</name>
    <dbReference type="NCBI Taxonomy" id="381665"/>
    <lineage>
        <taxon>Bacteria</taxon>
        <taxon>Bacillati</taxon>
        <taxon>Actinomycetota</taxon>
        <taxon>Actinomycetes</taxon>
        <taxon>Micrococcales</taxon>
        <taxon>Microbacteriaceae</taxon>
        <taxon>Herbiconiux</taxon>
    </lineage>
</organism>
<evidence type="ECO:0000256" key="1">
    <source>
        <dbReference type="ARBA" id="ARBA00004651"/>
    </source>
</evidence>
<evidence type="ECO:0000256" key="8">
    <source>
        <dbReference type="ARBA" id="ARBA00022989"/>
    </source>
</evidence>
<feature type="transmembrane region" description="Helical" evidence="11">
    <location>
        <begin position="63"/>
        <end position="85"/>
    </location>
</feature>